<accession>A0A5B7GHF6</accession>
<keyword evidence="2" id="KW-1185">Reference proteome</keyword>
<dbReference type="AlphaFoldDB" id="A0A5B7GHF6"/>
<evidence type="ECO:0000313" key="1">
    <source>
        <dbReference type="EMBL" id="MPC56508.1"/>
    </source>
</evidence>
<organism evidence="1 2">
    <name type="scientific">Portunus trituberculatus</name>
    <name type="common">Swimming crab</name>
    <name type="synonym">Neptunus trituberculatus</name>
    <dbReference type="NCBI Taxonomy" id="210409"/>
    <lineage>
        <taxon>Eukaryota</taxon>
        <taxon>Metazoa</taxon>
        <taxon>Ecdysozoa</taxon>
        <taxon>Arthropoda</taxon>
        <taxon>Crustacea</taxon>
        <taxon>Multicrustacea</taxon>
        <taxon>Malacostraca</taxon>
        <taxon>Eumalacostraca</taxon>
        <taxon>Eucarida</taxon>
        <taxon>Decapoda</taxon>
        <taxon>Pleocyemata</taxon>
        <taxon>Brachyura</taxon>
        <taxon>Eubrachyura</taxon>
        <taxon>Portunoidea</taxon>
        <taxon>Portunidae</taxon>
        <taxon>Portuninae</taxon>
        <taxon>Portunus</taxon>
    </lineage>
</organism>
<dbReference type="Proteomes" id="UP000324222">
    <property type="component" value="Unassembled WGS sequence"/>
</dbReference>
<sequence>MVLMEPVDTMMKANIICFFVHAMLNHLFLETEEECGEEEEELGGWKEGGAVCFVVGGRVGGVDVEGVEGVEDVEDEGGPITFRRCLSLSISISSSFLTYGHG</sequence>
<name>A0A5B7GHF6_PORTR</name>
<reference evidence="1 2" key="1">
    <citation type="submission" date="2019-05" db="EMBL/GenBank/DDBJ databases">
        <title>Another draft genome of Portunus trituberculatus and its Hox gene families provides insights of decapod evolution.</title>
        <authorList>
            <person name="Jeong J.-H."/>
            <person name="Song I."/>
            <person name="Kim S."/>
            <person name="Choi T."/>
            <person name="Kim D."/>
            <person name="Ryu S."/>
            <person name="Kim W."/>
        </authorList>
    </citation>
    <scope>NUCLEOTIDE SEQUENCE [LARGE SCALE GENOMIC DNA]</scope>
    <source>
        <tissue evidence="1">Muscle</tissue>
    </source>
</reference>
<comment type="caution">
    <text evidence="1">The sequence shown here is derived from an EMBL/GenBank/DDBJ whole genome shotgun (WGS) entry which is preliminary data.</text>
</comment>
<dbReference type="EMBL" id="VSRR010013998">
    <property type="protein sequence ID" value="MPC56508.1"/>
    <property type="molecule type" value="Genomic_DNA"/>
</dbReference>
<protein>
    <submittedName>
        <fullName evidence="1">Uncharacterized protein</fullName>
    </submittedName>
</protein>
<proteinExistence type="predicted"/>
<gene>
    <name evidence="1" type="ORF">E2C01_050471</name>
</gene>
<evidence type="ECO:0000313" key="2">
    <source>
        <dbReference type="Proteomes" id="UP000324222"/>
    </source>
</evidence>